<dbReference type="InterPro" id="IPR036921">
    <property type="entry name" value="PurM-like_N_sf"/>
</dbReference>
<dbReference type="InterPro" id="IPR011854">
    <property type="entry name" value="HypE"/>
</dbReference>
<reference evidence="4 5" key="1">
    <citation type="submission" date="2020-08" db="EMBL/GenBank/DDBJ databases">
        <title>Genomic Encyclopedia of Type Strains, Phase IV (KMG-IV): sequencing the most valuable type-strain genomes for metagenomic binning, comparative biology and taxonomic classification.</title>
        <authorList>
            <person name="Goeker M."/>
        </authorList>
    </citation>
    <scope>NUCLEOTIDE SEQUENCE [LARGE SCALE GENOMIC DNA]</scope>
    <source>
        <strain evidence="4 5">DSM 103526</strain>
    </source>
</reference>
<gene>
    <name evidence="4" type="ORF">HNQ80_004781</name>
</gene>
<dbReference type="InterPro" id="IPR010918">
    <property type="entry name" value="PurM-like_C_dom"/>
</dbReference>
<dbReference type="Pfam" id="PF00586">
    <property type="entry name" value="AIRS"/>
    <property type="match status" value="1"/>
</dbReference>
<comment type="caution">
    <text evidence="4">The sequence shown here is derived from an EMBL/GenBank/DDBJ whole genome shotgun (WGS) entry which is preliminary data.</text>
</comment>
<accession>A0A841KZ23</accession>
<dbReference type="PANTHER" id="PTHR30303:SF0">
    <property type="entry name" value="CARBAMOYL DEHYDRATASE HYPE"/>
    <property type="match status" value="1"/>
</dbReference>
<dbReference type="EMBL" id="JACHEN010000043">
    <property type="protein sequence ID" value="MBB6218607.1"/>
    <property type="molecule type" value="Genomic_DNA"/>
</dbReference>
<dbReference type="InterPro" id="IPR036676">
    <property type="entry name" value="PurM-like_C_sf"/>
</dbReference>
<sequence>MDNTIKLCHGNGGSHTMQLIHDIFYEYFHNPILSKGLDSAVLEIGQERIAFTTDTYVVKPIFFSGGDMGKLSVCGTINDLVAVGAKPLYISCGMIIEEGLDIGLLERIAASMAETAHFADVKIVTGDTKVVEKGAIDQIFINTSGIGQIRNNYRTQKIHAGDQVIITGTIAEHGTTIAIEQYKLKVKGDFRSDCAPLHGILEQLEAYMGNIKFMRDPTRGGIATALNEIAVHSGCGIRLFEKNIPIRKEVAAINEILGIDPLYVACEGRMVLVVDKEKSIEILQHIQQLDHCKEAQIIGECINDTEPYVFIENSFGGKRIIRPLEGEMIPRIC</sequence>
<dbReference type="Gene3D" id="3.30.1330.10">
    <property type="entry name" value="PurM-like, N-terminal domain"/>
    <property type="match status" value="1"/>
</dbReference>
<dbReference type="InterPro" id="IPR016188">
    <property type="entry name" value="PurM-like_N"/>
</dbReference>
<feature type="domain" description="PurM-like N-terminal" evidence="2">
    <location>
        <begin position="38"/>
        <end position="148"/>
    </location>
</feature>
<dbReference type="Pfam" id="PF02769">
    <property type="entry name" value="AIRS_C"/>
    <property type="match status" value="1"/>
</dbReference>
<dbReference type="Proteomes" id="UP000579281">
    <property type="component" value="Unassembled WGS sequence"/>
</dbReference>
<proteinExistence type="inferred from homology"/>
<dbReference type="SUPFAM" id="SSF55326">
    <property type="entry name" value="PurM N-terminal domain-like"/>
    <property type="match status" value="1"/>
</dbReference>
<dbReference type="CDD" id="cd02197">
    <property type="entry name" value="HypE"/>
    <property type="match status" value="1"/>
</dbReference>
<dbReference type="PANTHER" id="PTHR30303">
    <property type="entry name" value="HYDROGENASE ISOENZYMES FORMATION PROTEIN HYPE"/>
    <property type="match status" value="1"/>
</dbReference>
<evidence type="ECO:0000256" key="1">
    <source>
        <dbReference type="ARBA" id="ARBA00006243"/>
    </source>
</evidence>
<dbReference type="Gene3D" id="3.90.650.10">
    <property type="entry name" value="PurM-like C-terminal domain"/>
    <property type="match status" value="1"/>
</dbReference>
<name>A0A841KZ23_9FIRM</name>
<organism evidence="4 5">
    <name type="scientific">Anaerosolibacter carboniphilus</name>
    <dbReference type="NCBI Taxonomy" id="1417629"/>
    <lineage>
        <taxon>Bacteria</taxon>
        <taxon>Bacillati</taxon>
        <taxon>Bacillota</taxon>
        <taxon>Clostridia</taxon>
        <taxon>Peptostreptococcales</taxon>
        <taxon>Thermotaleaceae</taxon>
        <taxon>Anaerosolibacter</taxon>
    </lineage>
</organism>
<protein>
    <submittedName>
        <fullName evidence="4">Hydrogenase expression/formation protein HypE</fullName>
    </submittedName>
</protein>
<dbReference type="AlphaFoldDB" id="A0A841KZ23"/>
<dbReference type="GO" id="GO:0051604">
    <property type="term" value="P:protein maturation"/>
    <property type="evidence" value="ECO:0007669"/>
    <property type="project" value="TreeGrafter"/>
</dbReference>
<feature type="domain" description="PurM-like C-terminal" evidence="3">
    <location>
        <begin position="160"/>
        <end position="310"/>
    </location>
</feature>
<evidence type="ECO:0000313" key="4">
    <source>
        <dbReference type="EMBL" id="MBB6218607.1"/>
    </source>
</evidence>
<dbReference type="NCBIfam" id="TIGR02124">
    <property type="entry name" value="hypE"/>
    <property type="match status" value="1"/>
</dbReference>
<evidence type="ECO:0000259" key="3">
    <source>
        <dbReference type="Pfam" id="PF02769"/>
    </source>
</evidence>
<evidence type="ECO:0000259" key="2">
    <source>
        <dbReference type="Pfam" id="PF00586"/>
    </source>
</evidence>
<dbReference type="RefSeq" id="WP_184313230.1">
    <property type="nucleotide sequence ID" value="NZ_JACHEN010000043.1"/>
</dbReference>
<comment type="similarity">
    <text evidence="1">Belongs to the HypE family.</text>
</comment>
<dbReference type="PIRSF" id="PIRSF005644">
    <property type="entry name" value="Hdrgns_mtr_HypE"/>
    <property type="match status" value="1"/>
</dbReference>
<dbReference type="SUPFAM" id="SSF56042">
    <property type="entry name" value="PurM C-terminal domain-like"/>
    <property type="match status" value="1"/>
</dbReference>
<evidence type="ECO:0000313" key="5">
    <source>
        <dbReference type="Proteomes" id="UP000579281"/>
    </source>
</evidence>
<keyword evidence="5" id="KW-1185">Reference proteome</keyword>